<keyword evidence="2" id="KW-0732">Signal</keyword>
<dbReference type="GO" id="GO:0004519">
    <property type="term" value="F:endonuclease activity"/>
    <property type="evidence" value="ECO:0007669"/>
    <property type="project" value="UniProtKB-KW"/>
</dbReference>
<feature type="signal peptide" evidence="2">
    <location>
        <begin position="1"/>
        <end position="29"/>
    </location>
</feature>
<reference evidence="4 5" key="1">
    <citation type="submission" date="2024-03" db="EMBL/GenBank/DDBJ databases">
        <title>Novel Streptomyces species of biotechnological and ecological value are a feature of Machair soil.</title>
        <authorList>
            <person name="Prole J.R."/>
            <person name="Goodfellow M."/>
            <person name="Allenby N."/>
            <person name="Ward A.C."/>
        </authorList>
    </citation>
    <scope>NUCLEOTIDE SEQUENCE [LARGE SCALE GENOMIC DNA]</scope>
    <source>
        <strain evidence="4 5">MS1.HAVA.3</strain>
    </source>
</reference>
<feature type="chain" id="PRO_5046041763" evidence="2">
    <location>
        <begin position="30"/>
        <end position="340"/>
    </location>
</feature>
<evidence type="ECO:0000313" key="4">
    <source>
        <dbReference type="EMBL" id="MEJ8645993.1"/>
    </source>
</evidence>
<evidence type="ECO:0000313" key="5">
    <source>
        <dbReference type="Proteomes" id="UP001382904"/>
    </source>
</evidence>
<feature type="compositionally biased region" description="Low complexity" evidence="1">
    <location>
        <begin position="242"/>
        <end position="263"/>
    </location>
</feature>
<proteinExistence type="predicted"/>
<dbReference type="InterPro" id="IPR036691">
    <property type="entry name" value="Endo/exonu/phosph_ase_sf"/>
</dbReference>
<protein>
    <submittedName>
        <fullName evidence="4">Endonuclease/exonuclease/phosphatase family protein</fullName>
    </submittedName>
</protein>
<keyword evidence="4" id="KW-0255">Endonuclease</keyword>
<keyword evidence="4" id="KW-0378">Hydrolase</keyword>
<dbReference type="Gene3D" id="3.60.10.10">
    <property type="entry name" value="Endonuclease/exonuclease/phosphatase"/>
    <property type="match status" value="1"/>
</dbReference>
<organism evidence="4 5">
    <name type="scientific">Streptomyces caledonius</name>
    <dbReference type="NCBI Taxonomy" id="3134107"/>
    <lineage>
        <taxon>Bacteria</taxon>
        <taxon>Bacillati</taxon>
        <taxon>Actinomycetota</taxon>
        <taxon>Actinomycetes</taxon>
        <taxon>Kitasatosporales</taxon>
        <taxon>Streptomycetaceae</taxon>
        <taxon>Streptomyces</taxon>
    </lineage>
</organism>
<keyword evidence="4" id="KW-0540">Nuclease</keyword>
<dbReference type="EMBL" id="JBBKAM010000004">
    <property type="protein sequence ID" value="MEJ8645993.1"/>
    <property type="molecule type" value="Genomic_DNA"/>
</dbReference>
<evidence type="ECO:0000256" key="2">
    <source>
        <dbReference type="SAM" id="SignalP"/>
    </source>
</evidence>
<accession>A0ABU8UDL4</accession>
<gene>
    <name evidence="4" type="ORF">WKI68_41820</name>
</gene>
<dbReference type="SUPFAM" id="SSF56219">
    <property type="entry name" value="DNase I-like"/>
    <property type="match status" value="1"/>
</dbReference>
<dbReference type="Proteomes" id="UP001382904">
    <property type="component" value="Unassembled WGS sequence"/>
</dbReference>
<feature type="compositionally biased region" description="Low complexity" evidence="1">
    <location>
        <begin position="282"/>
        <end position="317"/>
    </location>
</feature>
<feature type="compositionally biased region" description="Basic residues" evidence="1">
    <location>
        <begin position="267"/>
        <end position="281"/>
    </location>
</feature>
<dbReference type="Pfam" id="PF03372">
    <property type="entry name" value="Exo_endo_phos"/>
    <property type="match status" value="1"/>
</dbReference>
<evidence type="ECO:0000256" key="1">
    <source>
        <dbReference type="SAM" id="MobiDB-lite"/>
    </source>
</evidence>
<dbReference type="InterPro" id="IPR005135">
    <property type="entry name" value="Endo/exonuclease/phosphatase"/>
</dbReference>
<comment type="caution">
    <text evidence="4">The sequence shown here is derived from an EMBL/GenBank/DDBJ whole genome shotgun (WGS) entry which is preliminary data.</text>
</comment>
<evidence type="ECO:0000259" key="3">
    <source>
        <dbReference type="Pfam" id="PF03372"/>
    </source>
</evidence>
<sequence length="340" mass="35322">MRRTPATLAALAVTAATFCVLVPPGPSAAAAPAAVASTAAASVATVAAAAAAAAAGTVRLTSYNICGDMCSSPPYDPARRIATVAAEAEPGGWDADQLFLQEVCEHQYRGLLDRLGPLGYAGFHSATLPAGNPAICEGHAYGNAVLVRGPVSDTAELDLTVGGEREPITVPCALSSLADRPTWSCSVHLYWDDGTLAVPEADRLAAQARRWLDEGFTVVLGGDFNHSPRTATLSRFYRPERGTAPTGPSPRPTRATPSSSTPPSAHPPRHPHAGRARRPSARRSSTTSSSAPRTSAGRAPTPSPSTRPSRTTTCCASRPPPDRRPRPRRPGLISPPAPAR</sequence>
<name>A0ABU8UDL4_9ACTN</name>
<feature type="domain" description="Endonuclease/exonuclease/phosphatase" evidence="3">
    <location>
        <begin position="62"/>
        <end position="258"/>
    </location>
</feature>
<feature type="region of interest" description="Disordered" evidence="1">
    <location>
        <begin position="222"/>
        <end position="340"/>
    </location>
</feature>
<keyword evidence="5" id="KW-1185">Reference proteome</keyword>